<keyword evidence="5" id="KW-0472">Membrane</keyword>
<proteinExistence type="predicted"/>
<feature type="transmembrane region" description="Helical" evidence="5">
    <location>
        <begin position="49"/>
        <end position="74"/>
    </location>
</feature>
<dbReference type="Gene3D" id="3.30.565.10">
    <property type="entry name" value="Histidine kinase-like ATPase, C-terminal domain"/>
    <property type="match status" value="1"/>
</dbReference>
<evidence type="ECO:0000256" key="5">
    <source>
        <dbReference type="SAM" id="Phobius"/>
    </source>
</evidence>
<dbReference type="EMBL" id="SVBY01000071">
    <property type="protein sequence ID" value="MBE6093304.1"/>
    <property type="molecule type" value="Genomic_DNA"/>
</dbReference>
<dbReference type="PANTHER" id="PTHR43547:SF10">
    <property type="entry name" value="SENSOR HISTIDINE KINASE DCUS"/>
    <property type="match status" value="1"/>
</dbReference>
<dbReference type="SMART" id="SM00387">
    <property type="entry name" value="HATPase_c"/>
    <property type="match status" value="1"/>
</dbReference>
<evidence type="ECO:0000256" key="3">
    <source>
        <dbReference type="ARBA" id="ARBA00023012"/>
    </source>
</evidence>
<keyword evidence="3" id="KW-0902">Two-component regulatory system</keyword>
<dbReference type="Proteomes" id="UP000761380">
    <property type="component" value="Unassembled WGS sequence"/>
</dbReference>
<keyword evidence="2 7" id="KW-0418">Kinase</keyword>
<dbReference type="GO" id="GO:0000155">
    <property type="term" value="F:phosphorelay sensor kinase activity"/>
    <property type="evidence" value="ECO:0007669"/>
    <property type="project" value="TreeGrafter"/>
</dbReference>
<feature type="region of interest" description="Disordered" evidence="4">
    <location>
        <begin position="438"/>
        <end position="474"/>
    </location>
</feature>
<dbReference type="Pfam" id="PF02518">
    <property type="entry name" value="HATPase_c"/>
    <property type="match status" value="1"/>
</dbReference>
<evidence type="ECO:0000313" key="7">
    <source>
        <dbReference type="EMBL" id="MBE6093304.1"/>
    </source>
</evidence>
<dbReference type="InterPro" id="IPR036890">
    <property type="entry name" value="HATPase_C_sf"/>
</dbReference>
<protein>
    <submittedName>
        <fullName evidence="7">Sensor histidine kinase</fullName>
    </submittedName>
</protein>
<keyword evidence="5" id="KW-0812">Transmembrane</keyword>
<feature type="transmembrane region" description="Helical" evidence="5">
    <location>
        <begin position="121"/>
        <end position="142"/>
    </location>
</feature>
<evidence type="ECO:0000256" key="1">
    <source>
        <dbReference type="ARBA" id="ARBA00022553"/>
    </source>
</evidence>
<evidence type="ECO:0000256" key="4">
    <source>
        <dbReference type="SAM" id="MobiDB-lite"/>
    </source>
</evidence>
<feature type="transmembrane region" description="Helical" evidence="5">
    <location>
        <begin position="86"/>
        <end position="109"/>
    </location>
</feature>
<keyword evidence="1" id="KW-0597">Phosphoprotein</keyword>
<reference evidence="7" key="1">
    <citation type="submission" date="2019-04" db="EMBL/GenBank/DDBJ databases">
        <title>Evolution of Biomass-Degrading Anaerobic Consortia Revealed by Metagenomics.</title>
        <authorList>
            <person name="Peng X."/>
        </authorList>
    </citation>
    <scope>NUCLEOTIDE SEQUENCE</scope>
    <source>
        <strain evidence="7">SIG240</strain>
    </source>
</reference>
<keyword evidence="2 7" id="KW-0808">Transferase</keyword>
<sequence>MNNAKPTRQDWLVLLFMMILVPLAGEPKMHPFSGDFASFRVSFGSPVFLLFLIWLSNFPRLFTGAVAGAAVMLFRTGLDVFYGDDILLALIEHIPNFFYYFVYSLFFALPQLSRKSIYEQALGIAFWAIIAEVFASVGELAAMNAIAYQQAETFTLGMLGRLVLIAILRCFFILSFFFLFQLYNTEMRLTRKTKEKDRLTMLIAGLYEEVFELKCSLQSGEDVTHDCYNVYTQLKGRARTPEDEALANEVLRIAGQCHDIKKNQQRIYAGLQELTQNRRVDDYLPPDKIVKLLIHTQKKYARSLGKEIFFTAKVPAGLPLLHSFMLLSILNNLVANAVEAIPSRGTITLTIVGGRGDGRLKITLENTGSFIPPRRLAQVFSPGYTTKFDSTGKASSGVGLTYVKHQTETLGGTIELTSDGKDKVCCHIDLPCKKLHKPDTSSVTLHVPPSPQGESSTRKQQHPKENASYEHNAD</sequence>
<comment type="caution">
    <text evidence="7">The sequence shown here is derived from an EMBL/GenBank/DDBJ whole genome shotgun (WGS) entry which is preliminary data.</text>
</comment>
<dbReference type="SUPFAM" id="SSF55874">
    <property type="entry name" value="ATPase domain of HSP90 chaperone/DNA topoisomerase II/histidine kinase"/>
    <property type="match status" value="1"/>
</dbReference>
<dbReference type="PANTHER" id="PTHR43547">
    <property type="entry name" value="TWO-COMPONENT HISTIDINE KINASE"/>
    <property type="match status" value="1"/>
</dbReference>
<dbReference type="PROSITE" id="PS50109">
    <property type="entry name" value="HIS_KIN"/>
    <property type="match status" value="1"/>
</dbReference>
<feature type="compositionally biased region" description="Basic and acidic residues" evidence="4">
    <location>
        <begin position="462"/>
        <end position="474"/>
    </location>
</feature>
<feature type="domain" description="Histidine kinase" evidence="6">
    <location>
        <begin position="222"/>
        <end position="434"/>
    </location>
</feature>
<evidence type="ECO:0000259" key="6">
    <source>
        <dbReference type="PROSITE" id="PS50109"/>
    </source>
</evidence>
<gene>
    <name evidence="7" type="ORF">E7201_09100</name>
</gene>
<organism evidence="7 8">
    <name type="scientific">Selenomonas ruminantium</name>
    <dbReference type="NCBI Taxonomy" id="971"/>
    <lineage>
        <taxon>Bacteria</taxon>
        <taxon>Bacillati</taxon>
        <taxon>Bacillota</taxon>
        <taxon>Negativicutes</taxon>
        <taxon>Selenomonadales</taxon>
        <taxon>Selenomonadaceae</taxon>
        <taxon>Selenomonas</taxon>
    </lineage>
</organism>
<dbReference type="InterPro" id="IPR005467">
    <property type="entry name" value="His_kinase_dom"/>
</dbReference>
<dbReference type="AlphaFoldDB" id="A0A927WTT5"/>
<evidence type="ECO:0000313" key="8">
    <source>
        <dbReference type="Proteomes" id="UP000761380"/>
    </source>
</evidence>
<accession>A0A927WTT5</accession>
<keyword evidence="5" id="KW-1133">Transmembrane helix</keyword>
<name>A0A927WTT5_SELRU</name>
<evidence type="ECO:0000256" key="2">
    <source>
        <dbReference type="ARBA" id="ARBA00022777"/>
    </source>
</evidence>
<dbReference type="InterPro" id="IPR003594">
    <property type="entry name" value="HATPase_dom"/>
</dbReference>
<feature type="transmembrane region" description="Helical" evidence="5">
    <location>
        <begin position="162"/>
        <end position="183"/>
    </location>
</feature>